<keyword evidence="3" id="KW-1185">Reference proteome</keyword>
<name>A0A3G9J7W1_9FIRM</name>
<protein>
    <recommendedName>
        <fullName evidence="4">BIG2 domain-containing protein</fullName>
    </recommendedName>
</protein>
<dbReference type="InterPro" id="IPR008964">
    <property type="entry name" value="Invasin/intimin_cell_adhesion"/>
</dbReference>
<proteinExistence type="predicted"/>
<dbReference type="EMBL" id="AP019309">
    <property type="protein sequence ID" value="BBH27307.1"/>
    <property type="molecule type" value="Genomic_DNA"/>
</dbReference>
<reference evidence="2 3" key="1">
    <citation type="submission" date="2018-11" db="EMBL/GenBank/DDBJ databases">
        <title>Novel Erysipelotrichaceae bacterium isolated from small intestine of a swine.</title>
        <authorList>
            <person name="Kim J.S."/>
            <person name="Choe H."/>
            <person name="Lee Y.R."/>
            <person name="Kim K.M."/>
            <person name="Park D.S."/>
        </authorList>
    </citation>
    <scope>NUCLEOTIDE SEQUENCE [LARGE SCALE GENOMIC DNA]</scope>
    <source>
        <strain evidence="2 3">SG0102</strain>
    </source>
</reference>
<sequence>MNLKKQFASVLTAAAVLGATPALPMSVVNAAGDTADQLATITSATTPSSLKVKVTKTKTAKTVYVFQKVTIQLSGAKSFKSSNKKVATVTSKGVVKFKKAGKVNITFKKGSKKYTVTFTVKAATLTLSKSKVTVKVKKSYTVKAKTVKPANTVKWSSKNAKVATVKNGTITGKKKGTTYVYAKANGLTKSVKVTVK</sequence>
<dbReference type="KEGG" id="ebm:SG0102_22410"/>
<evidence type="ECO:0008006" key="4">
    <source>
        <dbReference type="Google" id="ProtNLM"/>
    </source>
</evidence>
<keyword evidence="1" id="KW-0732">Signal</keyword>
<dbReference type="RefSeq" id="WP_125120051.1">
    <property type="nucleotide sequence ID" value="NZ_AP019309.1"/>
</dbReference>
<dbReference type="AlphaFoldDB" id="A0A3G9J7W1"/>
<dbReference type="Gene3D" id="2.60.40.1080">
    <property type="match status" value="2"/>
</dbReference>
<evidence type="ECO:0000256" key="1">
    <source>
        <dbReference type="SAM" id="SignalP"/>
    </source>
</evidence>
<accession>A0A3G9J7W1</accession>
<dbReference type="InParanoid" id="A0A3G9J7W1"/>
<organism evidence="2 3">
    <name type="scientific">Intestinibaculum porci</name>
    <dbReference type="NCBI Taxonomy" id="2487118"/>
    <lineage>
        <taxon>Bacteria</taxon>
        <taxon>Bacillati</taxon>
        <taxon>Bacillota</taxon>
        <taxon>Erysipelotrichia</taxon>
        <taxon>Erysipelotrichales</taxon>
        <taxon>Erysipelotrichaceae</taxon>
        <taxon>Intestinibaculum</taxon>
    </lineage>
</organism>
<evidence type="ECO:0000313" key="3">
    <source>
        <dbReference type="Proteomes" id="UP000268059"/>
    </source>
</evidence>
<evidence type="ECO:0000313" key="2">
    <source>
        <dbReference type="EMBL" id="BBH27307.1"/>
    </source>
</evidence>
<dbReference type="SUPFAM" id="SSF49373">
    <property type="entry name" value="Invasin/intimin cell-adhesion fragments"/>
    <property type="match status" value="2"/>
</dbReference>
<gene>
    <name evidence="2" type="ORF">SG0102_22410</name>
</gene>
<feature type="chain" id="PRO_5018035648" description="BIG2 domain-containing protein" evidence="1">
    <location>
        <begin position="31"/>
        <end position="196"/>
    </location>
</feature>
<feature type="signal peptide" evidence="1">
    <location>
        <begin position="1"/>
        <end position="30"/>
    </location>
</feature>
<dbReference type="Proteomes" id="UP000268059">
    <property type="component" value="Chromosome"/>
</dbReference>